<feature type="domain" description="PAS" evidence="11">
    <location>
        <begin position="240"/>
        <end position="291"/>
    </location>
</feature>
<evidence type="ECO:0000259" key="11">
    <source>
        <dbReference type="PROSITE" id="PS50112"/>
    </source>
</evidence>
<keyword evidence="3" id="KW-0067">ATP-binding</keyword>
<feature type="domain" description="CBS" evidence="13">
    <location>
        <begin position="7"/>
        <end position="63"/>
    </location>
</feature>
<name>A0A0E4GD94_9FIRM</name>
<dbReference type="InterPro" id="IPR009057">
    <property type="entry name" value="Homeodomain-like_sf"/>
</dbReference>
<keyword evidence="1" id="KW-0547">Nucleotide-binding</keyword>
<dbReference type="SMART" id="SM00086">
    <property type="entry name" value="PAC"/>
    <property type="match status" value="3"/>
</dbReference>
<dbReference type="InterPro" id="IPR000644">
    <property type="entry name" value="CBS_dom"/>
</dbReference>
<dbReference type="Pfam" id="PF00158">
    <property type="entry name" value="Sigma54_activat"/>
    <property type="match status" value="1"/>
</dbReference>
<dbReference type="EMBL" id="CGIH01000047">
    <property type="protein sequence ID" value="CFY02608.1"/>
    <property type="molecule type" value="Genomic_DNA"/>
</dbReference>
<dbReference type="NCBIfam" id="TIGR00229">
    <property type="entry name" value="sensory_box"/>
    <property type="match status" value="3"/>
</dbReference>
<dbReference type="SUPFAM" id="SSF46689">
    <property type="entry name" value="Homeodomain-like"/>
    <property type="match status" value="1"/>
</dbReference>
<evidence type="ECO:0000256" key="7">
    <source>
        <dbReference type="ARBA" id="ARBA00029500"/>
    </source>
</evidence>
<feature type="domain" description="PAS" evidence="11">
    <location>
        <begin position="363"/>
        <end position="414"/>
    </location>
</feature>
<keyword evidence="9" id="KW-0175">Coiled coil</keyword>
<evidence type="ECO:0000256" key="9">
    <source>
        <dbReference type="SAM" id="Coils"/>
    </source>
</evidence>
<evidence type="ECO:0000256" key="3">
    <source>
        <dbReference type="ARBA" id="ARBA00022840"/>
    </source>
</evidence>
<dbReference type="PROSITE" id="PS00675">
    <property type="entry name" value="SIGMA54_INTERACT_1"/>
    <property type="match status" value="1"/>
</dbReference>
<evidence type="ECO:0000256" key="6">
    <source>
        <dbReference type="ARBA" id="ARBA00023163"/>
    </source>
</evidence>
<keyword evidence="6" id="KW-0804">Transcription</keyword>
<evidence type="ECO:0000256" key="5">
    <source>
        <dbReference type="ARBA" id="ARBA00023125"/>
    </source>
</evidence>
<keyword evidence="4" id="KW-0805">Transcription regulation</keyword>
<dbReference type="PANTHER" id="PTHR32071:SF57">
    <property type="entry name" value="C4-DICARBOXYLATE TRANSPORT TRANSCRIPTIONAL REGULATORY PROTEIN DCTD"/>
    <property type="match status" value="1"/>
</dbReference>
<dbReference type="Gene3D" id="3.30.450.20">
    <property type="entry name" value="PAS domain"/>
    <property type="match status" value="3"/>
</dbReference>
<dbReference type="Gene3D" id="1.10.10.60">
    <property type="entry name" value="Homeodomain-like"/>
    <property type="match status" value="1"/>
</dbReference>
<dbReference type="PROSITE" id="PS00688">
    <property type="entry name" value="SIGMA54_INTERACT_3"/>
    <property type="match status" value="1"/>
</dbReference>
<dbReference type="InterPro" id="IPR025662">
    <property type="entry name" value="Sigma_54_int_dom_ATP-bd_1"/>
</dbReference>
<dbReference type="InterPro" id="IPR025944">
    <property type="entry name" value="Sigma_54_int_dom_CS"/>
</dbReference>
<dbReference type="InterPro" id="IPR030828">
    <property type="entry name" value="HTH_TyrR"/>
</dbReference>
<reference evidence="14 15" key="1">
    <citation type="submission" date="2015-03" db="EMBL/GenBank/DDBJ databases">
        <authorList>
            <person name="Murphy D."/>
        </authorList>
    </citation>
    <scope>NUCLEOTIDE SEQUENCE [LARGE SCALE GENOMIC DNA]</scope>
    <source>
        <strain evidence="14 15">OL-4</strain>
    </source>
</reference>
<evidence type="ECO:0000259" key="10">
    <source>
        <dbReference type="PROSITE" id="PS50045"/>
    </source>
</evidence>
<evidence type="ECO:0000256" key="8">
    <source>
        <dbReference type="PROSITE-ProRule" id="PRU00703"/>
    </source>
</evidence>
<feature type="domain" description="CBS" evidence="13">
    <location>
        <begin position="66"/>
        <end position="123"/>
    </location>
</feature>
<evidence type="ECO:0000259" key="13">
    <source>
        <dbReference type="PROSITE" id="PS51371"/>
    </source>
</evidence>
<dbReference type="SMART" id="SM00091">
    <property type="entry name" value="PAS"/>
    <property type="match status" value="3"/>
</dbReference>
<evidence type="ECO:0000313" key="15">
    <source>
        <dbReference type="Proteomes" id="UP000045545"/>
    </source>
</evidence>
<dbReference type="InterPro" id="IPR046342">
    <property type="entry name" value="CBS_dom_sf"/>
</dbReference>
<organism evidence="14 15">
    <name type="scientific">Syntrophomonas zehnderi OL-4</name>
    <dbReference type="NCBI Taxonomy" id="690567"/>
    <lineage>
        <taxon>Bacteria</taxon>
        <taxon>Bacillati</taxon>
        <taxon>Bacillota</taxon>
        <taxon>Clostridia</taxon>
        <taxon>Eubacteriales</taxon>
        <taxon>Syntrophomonadaceae</taxon>
        <taxon>Syntrophomonas</taxon>
    </lineage>
</organism>
<dbReference type="SMART" id="SM00116">
    <property type="entry name" value="CBS"/>
    <property type="match status" value="2"/>
</dbReference>
<accession>A0A0E4GD94</accession>
<dbReference type="SUPFAM" id="SSF54631">
    <property type="entry name" value="CBS-domain pair"/>
    <property type="match status" value="1"/>
</dbReference>
<feature type="coiled-coil region" evidence="9">
    <location>
        <begin position="474"/>
        <end position="501"/>
    </location>
</feature>
<dbReference type="Pfam" id="PF25601">
    <property type="entry name" value="AAA_lid_14"/>
    <property type="match status" value="1"/>
</dbReference>
<evidence type="ECO:0000256" key="2">
    <source>
        <dbReference type="ARBA" id="ARBA00022797"/>
    </source>
</evidence>
<dbReference type="Pfam" id="PF00571">
    <property type="entry name" value="CBS"/>
    <property type="match status" value="2"/>
</dbReference>
<dbReference type="Proteomes" id="UP000045545">
    <property type="component" value="Unassembled WGS sequence"/>
</dbReference>
<feature type="domain" description="PAC" evidence="12">
    <location>
        <begin position="430"/>
        <end position="483"/>
    </location>
</feature>
<sequence length="820" mass="92305">MLVAEVMTSNPVVLNPTHTLKDVARLFLEHHIDGAPVVDDTNKLVGIITKTHFYKAIENNLDSQVLVESIMTKNVTTINKDNDAERFYGNDFRRLPVVDGDKVVGMITKSDIAAAYLDQIKDVSTELNTVLDSVYNGILSIDESYHIRTFNRAAEKIFGIPKEFALGRPYDEIFPHGPLAEVIHSGSTETNQKFEYLDKVLIANRTPILVDGKVTGAVAVVQDISDLESITNELHNATQSKEGMEAIIAASLDSIFVTDANAKVVSVNQAYTLMTGIKAEDILGKSMYELIEKGYYNRAAAIMVLEEKRSVAYTERTSTGKTALFIGTPIFDQQGEIVNALVNIHDITELETVSTELQYTRQLKEELDAVIEASFDGIFITDNKANILRVNEAYLRITGFTLEELEGQNMYDLIDKGYYDQAASVAVIENKEPVTLTQKVKETGKTILATGNPIYDEEGNIVRVLVNCRDLTELNKLKLEIEQAQSLNRHYQEELKRVLQDGSPTYIARSRKSKELMEMVRRLGQVDSTVLIQGESGVGKEIVAQELQKYSLRSEGPYIKINCAALPESLLESELFGYEPGAFTGTSKKGKVGIFELANKGTLFLDEIGEFPLKLQGKLLRVLQEGEITRIGGSYPIKIDVRIIAATNRNLYEMVEKNAFRDDLYYRLNVVPLQVPPLRERKEEIPELINYFVDLFNKKYNLDKSLDHNLIKHMMEYSWPGNVRELKNHIERALVTSSESIISEMEIPGLLITEENIEKPGLDTNFHITLKEAVEAYEKELLVKYIARYKSTRKTAAALGVSQTTIWRKALQYEIDLQKE</sequence>
<dbReference type="SUPFAM" id="SSF55785">
    <property type="entry name" value="PYP-like sensor domain (PAS domain)"/>
    <property type="match status" value="3"/>
</dbReference>
<dbReference type="SUPFAM" id="SSF52540">
    <property type="entry name" value="P-loop containing nucleoside triphosphate hydrolases"/>
    <property type="match status" value="1"/>
</dbReference>
<keyword evidence="8" id="KW-0129">CBS domain</keyword>
<dbReference type="InterPro" id="IPR035965">
    <property type="entry name" value="PAS-like_dom_sf"/>
</dbReference>
<dbReference type="Gene3D" id="1.10.8.60">
    <property type="match status" value="1"/>
</dbReference>
<dbReference type="InterPro" id="IPR003593">
    <property type="entry name" value="AAA+_ATPase"/>
</dbReference>
<dbReference type="AlphaFoldDB" id="A0A0E4GD94"/>
<dbReference type="Gene3D" id="3.40.50.300">
    <property type="entry name" value="P-loop containing nucleotide triphosphate hydrolases"/>
    <property type="match status" value="1"/>
</dbReference>
<dbReference type="RefSeq" id="WP_052729781.1">
    <property type="nucleotide sequence ID" value="NZ_CGIH01000047.1"/>
</dbReference>
<keyword evidence="15" id="KW-1185">Reference proteome</keyword>
<keyword evidence="2" id="KW-0058">Aromatic hydrocarbons catabolism</keyword>
<evidence type="ECO:0000256" key="4">
    <source>
        <dbReference type="ARBA" id="ARBA00023015"/>
    </source>
</evidence>
<evidence type="ECO:0000256" key="1">
    <source>
        <dbReference type="ARBA" id="ARBA00022741"/>
    </source>
</evidence>
<dbReference type="PROSITE" id="PS50113">
    <property type="entry name" value="PAC"/>
    <property type="match status" value="2"/>
</dbReference>
<proteinExistence type="predicted"/>
<feature type="domain" description="PAS" evidence="11">
    <location>
        <begin position="123"/>
        <end position="204"/>
    </location>
</feature>
<dbReference type="SMART" id="SM00382">
    <property type="entry name" value="AAA"/>
    <property type="match status" value="1"/>
</dbReference>
<feature type="domain" description="Sigma-54 factor interaction" evidence="10">
    <location>
        <begin position="506"/>
        <end position="735"/>
    </location>
</feature>
<dbReference type="InterPro" id="IPR058031">
    <property type="entry name" value="AAA_lid_NorR"/>
</dbReference>
<dbReference type="GO" id="GO:0003677">
    <property type="term" value="F:DNA binding"/>
    <property type="evidence" value="ECO:0007669"/>
    <property type="project" value="UniProtKB-KW"/>
</dbReference>
<dbReference type="Gene3D" id="3.10.580.10">
    <property type="entry name" value="CBS-domain"/>
    <property type="match status" value="1"/>
</dbReference>
<dbReference type="Pfam" id="PF18024">
    <property type="entry name" value="HTH_50"/>
    <property type="match status" value="1"/>
</dbReference>
<dbReference type="InterPro" id="IPR002078">
    <property type="entry name" value="Sigma_54_int"/>
</dbReference>
<dbReference type="InterPro" id="IPR001610">
    <property type="entry name" value="PAC"/>
</dbReference>
<dbReference type="InterPro" id="IPR000014">
    <property type="entry name" value="PAS"/>
</dbReference>
<dbReference type="InterPro" id="IPR027417">
    <property type="entry name" value="P-loop_NTPase"/>
</dbReference>
<evidence type="ECO:0000259" key="12">
    <source>
        <dbReference type="PROSITE" id="PS50113"/>
    </source>
</evidence>
<dbReference type="OrthoDB" id="9803970at2"/>
<gene>
    <name evidence="14" type="ORF">2594</name>
</gene>
<evidence type="ECO:0000313" key="14">
    <source>
        <dbReference type="EMBL" id="CFY02608.1"/>
    </source>
</evidence>
<dbReference type="STRING" id="690567.2594"/>
<dbReference type="GO" id="GO:0005524">
    <property type="term" value="F:ATP binding"/>
    <property type="evidence" value="ECO:0007669"/>
    <property type="project" value="UniProtKB-KW"/>
</dbReference>
<dbReference type="CDD" id="cd00009">
    <property type="entry name" value="AAA"/>
    <property type="match status" value="1"/>
</dbReference>
<dbReference type="PROSITE" id="PS50112">
    <property type="entry name" value="PAS"/>
    <property type="match status" value="3"/>
</dbReference>
<dbReference type="Pfam" id="PF00989">
    <property type="entry name" value="PAS"/>
    <property type="match status" value="3"/>
</dbReference>
<dbReference type="PANTHER" id="PTHR32071">
    <property type="entry name" value="TRANSCRIPTIONAL REGULATORY PROTEIN"/>
    <property type="match status" value="1"/>
</dbReference>
<keyword evidence="5" id="KW-0238">DNA-binding</keyword>
<protein>
    <recommendedName>
        <fullName evidence="7">HTH-type transcriptional regulatory protein TyrR</fullName>
    </recommendedName>
</protein>
<dbReference type="PROSITE" id="PS00676">
    <property type="entry name" value="SIGMA54_INTERACT_2"/>
    <property type="match status" value="1"/>
</dbReference>
<dbReference type="GO" id="GO:0006355">
    <property type="term" value="P:regulation of DNA-templated transcription"/>
    <property type="evidence" value="ECO:0007669"/>
    <property type="project" value="InterPro"/>
</dbReference>
<dbReference type="NCBIfam" id="TIGR04381">
    <property type="entry name" value="HTH_TypR"/>
    <property type="match status" value="1"/>
</dbReference>
<dbReference type="PROSITE" id="PS51371">
    <property type="entry name" value="CBS"/>
    <property type="match status" value="2"/>
</dbReference>
<dbReference type="PROSITE" id="PS50045">
    <property type="entry name" value="SIGMA54_INTERACT_4"/>
    <property type="match status" value="1"/>
</dbReference>
<dbReference type="InterPro" id="IPR013767">
    <property type="entry name" value="PAS_fold"/>
</dbReference>
<dbReference type="CDD" id="cd00130">
    <property type="entry name" value="PAS"/>
    <property type="match status" value="3"/>
</dbReference>
<feature type="domain" description="PAC" evidence="12">
    <location>
        <begin position="307"/>
        <end position="359"/>
    </location>
</feature>
<dbReference type="FunFam" id="3.40.50.300:FF:000006">
    <property type="entry name" value="DNA-binding transcriptional regulator NtrC"/>
    <property type="match status" value="1"/>
</dbReference>
<dbReference type="InterPro" id="IPR000700">
    <property type="entry name" value="PAS-assoc_C"/>
</dbReference>
<dbReference type="InterPro" id="IPR025943">
    <property type="entry name" value="Sigma_54_int_dom_ATP-bd_2"/>
</dbReference>